<organism evidence="1">
    <name type="scientific">marine sediment metagenome</name>
    <dbReference type="NCBI Taxonomy" id="412755"/>
    <lineage>
        <taxon>unclassified sequences</taxon>
        <taxon>metagenomes</taxon>
        <taxon>ecological metagenomes</taxon>
    </lineage>
</organism>
<dbReference type="EMBL" id="BARS01022881">
    <property type="protein sequence ID" value="GAG05097.1"/>
    <property type="molecule type" value="Genomic_DNA"/>
</dbReference>
<gene>
    <name evidence="1" type="ORF">S01H1_36514</name>
</gene>
<evidence type="ECO:0008006" key="2">
    <source>
        <dbReference type="Google" id="ProtNLM"/>
    </source>
</evidence>
<accession>X0V0Z2</accession>
<dbReference type="AlphaFoldDB" id="X0V0Z2"/>
<comment type="caution">
    <text evidence="1">The sequence shown here is derived from an EMBL/GenBank/DDBJ whole genome shotgun (WGS) entry which is preliminary data.</text>
</comment>
<reference evidence="1" key="1">
    <citation type="journal article" date="2014" name="Front. Microbiol.">
        <title>High frequency of phylogenetically diverse reductive dehalogenase-homologous genes in deep subseafloor sedimentary metagenomes.</title>
        <authorList>
            <person name="Kawai M."/>
            <person name="Futagami T."/>
            <person name="Toyoda A."/>
            <person name="Takaki Y."/>
            <person name="Nishi S."/>
            <person name="Hori S."/>
            <person name="Arai W."/>
            <person name="Tsubouchi T."/>
            <person name="Morono Y."/>
            <person name="Uchiyama I."/>
            <person name="Ito T."/>
            <person name="Fujiyama A."/>
            <person name="Inagaki F."/>
            <person name="Takami H."/>
        </authorList>
    </citation>
    <scope>NUCLEOTIDE SEQUENCE</scope>
    <source>
        <strain evidence="1">Expedition CK06-06</strain>
    </source>
</reference>
<sequence length="66" mass="7574">RGEFKPSTWDAFWQCTVKAVPPKTIADRLRMSVGAVYIAKSRVLSRVRQRVREIAEEEDLRLGDAL</sequence>
<feature type="non-terminal residue" evidence="1">
    <location>
        <position position="1"/>
    </location>
</feature>
<protein>
    <recommendedName>
        <fullName evidence="2">Chromosomal replication initiator DnaA C-terminal domain-containing protein</fullName>
    </recommendedName>
</protein>
<evidence type="ECO:0000313" key="1">
    <source>
        <dbReference type="EMBL" id="GAG05097.1"/>
    </source>
</evidence>
<proteinExistence type="predicted"/>
<name>X0V0Z2_9ZZZZ</name>